<comment type="caution">
    <text evidence="1">The sequence shown here is derived from an EMBL/GenBank/DDBJ whole genome shotgun (WGS) entry which is preliminary data.</text>
</comment>
<evidence type="ECO:0000313" key="1">
    <source>
        <dbReference type="EMBL" id="KAF9476439.1"/>
    </source>
</evidence>
<dbReference type="EMBL" id="MU155294">
    <property type="protein sequence ID" value="KAF9476439.1"/>
    <property type="molecule type" value="Genomic_DNA"/>
</dbReference>
<organism evidence="1 2">
    <name type="scientific">Pholiota conissans</name>
    <dbReference type="NCBI Taxonomy" id="109636"/>
    <lineage>
        <taxon>Eukaryota</taxon>
        <taxon>Fungi</taxon>
        <taxon>Dikarya</taxon>
        <taxon>Basidiomycota</taxon>
        <taxon>Agaricomycotina</taxon>
        <taxon>Agaricomycetes</taxon>
        <taxon>Agaricomycetidae</taxon>
        <taxon>Agaricales</taxon>
        <taxon>Agaricineae</taxon>
        <taxon>Strophariaceae</taxon>
        <taxon>Pholiota</taxon>
    </lineage>
</organism>
<proteinExistence type="predicted"/>
<protein>
    <submittedName>
        <fullName evidence="1">Uncharacterized protein</fullName>
    </submittedName>
</protein>
<evidence type="ECO:0000313" key="2">
    <source>
        <dbReference type="Proteomes" id="UP000807469"/>
    </source>
</evidence>
<accession>A0A9P6CXM4</accession>
<reference evidence="1" key="1">
    <citation type="submission" date="2020-11" db="EMBL/GenBank/DDBJ databases">
        <authorList>
            <consortium name="DOE Joint Genome Institute"/>
            <person name="Ahrendt S."/>
            <person name="Riley R."/>
            <person name="Andreopoulos W."/>
            <person name="Labutti K."/>
            <person name="Pangilinan J."/>
            <person name="Ruiz-Duenas F.J."/>
            <person name="Barrasa J.M."/>
            <person name="Sanchez-Garcia M."/>
            <person name="Camarero S."/>
            <person name="Miyauchi S."/>
            <person name="Serrano A."/>
            <person name="Linde D."/>
            <person name="Babiker R."/>
            <person name="Drula E."/>
            <person name="Ayuso-Fernandez I."/>
            <person name="Pacheco R."/>
            <person name="Padilla G."/>
            <person name="Ferreira P."/>
            <person name="Barriuso J."/>
            <person name="Kellner H."/>
            <person name="Castanera R."/>
            <person name="Alfaro M."/>
            <person name="Ramirez L."/>
            <person name="Pisabarro A.G."/>
            <person name="Kuo A."/>
            <person name="Tritt A."/>
            <person name="Lipzen A."/>
            <person name="He G."/>
            <person name="Yan M."/>
            <person name="Ng V."/>
            <person name="Cullen D."/>
            <person name="Martin F."/>
            <person name="Rosso M.-N."/>
            <person name="Henrissat B."/>
            <person name="Hibbett D."/>
            <person name="Martinez A.T."/>
            <person name="Grigoriev I.V."/>
        </authorList>
    </citation>
    <scope>NUCLEOTIDE SEQUENCE</scope>
    <source>
        <strain evidence="1">CIRM-BRFM 674</strain>
    </source>
</reference>
<dbReference type="AlphaFoldDB" id="A0A9P6CXM4"/>
<dbReference type="Proteomes" id="UP000807469">
    <property type="component" value="Unassembled WGS sequence"/>
</dbReference>
<sequence>MELRKTSKSKDRRWEYMTSSIDIGRASLPLHRHDHPHRFSSSPLRWLQSVYLNCGSKSASTAIRLSTLNAQNISATLLTSLLNVTTRGLIVHTYHYPSSFNPKIFINSEPSLAIDILPSKPITKWNLLNHFAGSTYAIATLDFKRDRTAYVNNLIRWQRTENTRITMRWIKWMGGCTARSESSEVSENLYQNHSESKILLFEKPDRALIDKWILFRRFLLISLVTPCWLWPSRSRLAYAKKLRSSSPTVVRRKKCIYQARLDCGGYPVGVAFRFLALNISRHCPRGFLSWRGNNASSWSGTQSRARAIAGGYTIRFEIDHRYTYEIEIRFSAMRRRVRGQAHSLNEKEYGSSIGGVIECGGTASVDGRKGHWRKLGRRGRKNHHRKMGLWSTYCRMDSRSMVHTRRRNEWAKEQRETSKSKERMWECSRLLIELCSDLAHSCYASHIPPLPSKHWITRRYWAASISGVFKPTVERGLCNALSSSTGFLAMIYEGILLLYSSTSQSESRHPDIY</sequence>
<gene>
    <name evidence="1" type="ORF">BDN70DRAFT_897340</name>
</gene>
<name>A0A9P6CXM4_9AGAR</name>
<keyword evidence="2" id="KW-1185">Reference proteome</keyword>